<dbReference type="GO" id="GO:1990281">
    <property type="term" value="C:efflux pump complex"/>
    <property type="evidence" value="ECO:0007669"/>
    <property type="project" value="TreeGrafter"/>
</dbReference>
<sequence length="395" mass="43035">MNTKNIFMRYNIYGLLLLAFVIASCGSSNKDENAALNDKKADLQKLKKEQRELTTKIDALEKEIAKLDTSSSAAGKPKLVALETISTGGFTHFVDLQGRIDATNISYVAPPNGQGGVVKSLYVKQGDYVRKGQLLAQLDDQLIRQQIEPLRVQLATAEDTYRRTQSLWDQGIGTYQQVLSAKTQAETLQRQIGILQKQAALMTVVAPTAGVADQVNVRVGELFTGATANGPQIRIVNTGSLKVVADVPENYLGKIGVGSTIHVQLPNANNRIIDAKVQVAGKTIDPTKRSFYIEAPIPSDPDFHPNQVAIVKIQDYAATNAITIPLSTLQNDDQGKFVMVAAKEGNNLVARKRKIVVGELYGERLEVRSGLQNGDTLITDGFQNLYEGQLLTTKS</sequence>
<evidence type="ECO:0000256" key="3">
    <source>
        <dbReference type="ARBA" id="ARBA00022448"/>
    </source>
</evidence>
<feature type="signal peptide" evidence="5">
    <location>
        <begin position="1"/>
        <end position="30"/>
    </location>
</feature>
<dbReference type="SUPFAM" id="SSF111369">
    <property type="entry name" value="HlyD-like secretion proteins"/>
    <property type="match status" value="1"/>
</dbReference>
<evidence type="ECO:0000313" key="9">
    <source>
        <dbReference type="Proteomes" id="UP000077177"/>
    </source>
</evidence>
<feature type="domain" description="Multidrug resistance protein MdtA-like barrel-sandwich hybrid" evidence="6">
    <location>
        <begin position="116"/>
        <end position="228"/>
    </location>
</feature>
<reference evidence="9" key="1">
    <citation type="submission" date="2015-01" db="EMBL/GenBank/DDBJ databases">
        <title>Flavisolibacter sp./LCS9/ whole genome sequencing.</title>
        <authorList>
            <person name="Kim M.K."/>
            <person name="Srinivasan S."/>
            <person name="Lee J.-J."/>
        </authorList>
    </citation>
    <scope>NUCLEOTIDE SEQUENCE [LARGE SCALE GENOMIC DNA]</scope>
    <source>
        <strain evidence="9">LCS9</strain>
    </source>
</reference>
<dbReference type="NCBIfam" id="TIGR01730">
    <property type="entry name" value="RND_mfp"/>
    <property type="match status" value="1"/>
</dbReference>
<dbReference type="PROSITE" id="PS51257">
    <property type="entry name" value="PROKAR_LIPOPROTEIN"/>
    <property type="match status" value="1"/>
</dbReference>
<dbReference type="OrthoDB" id="9806939at2"/>
<keyword evidence="4" id="KW-0175">Coiled coil</keyword>
<dbReference type="Gene3D" id="2.40.420.20">
    <property type="match status" value="1"/>
</dbReference>
<reference evidence="8 9" key="2">
    <citation type="journal article" date="2016" name="Int. J. Syst. Evol. Microbiol.">
        <title>Flavisolibacter tropicus sp. nov., isolated from tropical soil.</title>
        <authorList>
            <person name="Lee J.J."/>
            <person name="Kang M.S."/>
            <person name="Kim G.S."/>
            <person name="Lee C.S."/>
            <person name="Lim S."/>
            <person name="Lee J."/>
            <person name="Roh S.H."/>
            <person name="Kang H."/>
            <person name="Ha J.M."/>
            <person name="Bae S."/>
            <person name="Jung H.Y."/>
            <person name="Kim M.K."/>
        </authorList>
    </citation>
    <scope>NUCLEOTIDE SEQUENCE [LARGE SCALE GENOMIC DNA]</scope>
    <source>
        <strain evidence="8 9">LCS9</strain>
    </source>
</reference>
<dbReference type="Pfam" id="PF25967">
    <property type="entry name" value="RND-MFP_C"/>
    <property type="match status" value="1"/>
</dbReference>
<feature type="coiled-coil region" evidence="4">
    <location>
        <begin position="29"/>
        <end position="70"/>
    </location>
</feature>
<dbReference type="Gene3D" id="1.10.287.470">
    <property type="entry name" value="Helix hairpin bin"/>
    <property type="match status" value="1"/>
</dbReference>
<evidence type="ECO:0000256" key="4">
    <source>
        <dbReference type="SAM" id="Coils"/>
    </source>
</evidence>
<comment type="subcellular location">
    <subcellularLocation>
        <location evidence="1">Cell envelope</location>
    </subcellularLocation>
</comment>
<dbReference type="InterPro" id="IPR006143">
    <property type="entry name" value="RND_pump_MFP"/>
</dbReference>
<dbReference type="Proteomes" id="UP000077177">
    <property type="component" value="Chromosome"/>
</dbReference>
<dbReference type="Pfam" id="PF25917">
    <property type="entry name" value="BSH_RND"/>
    <property type="match status" value="1"/>
</dbReference>
<dbReference type="PANTHER" id="PTHR30469:SF15">
    <property type="entry name" value="HLYD FAMILY OF SECRETION PROTEINS"/>
    <property type="match status" value="1"/>
</dbReference>
<name>A0A172TYW1_9BACT</name>
<dbReference type="Gene3D" id="2.40.30.170">
    <property type="match status" value="1"/>
</dbReference>
<feature type="chain" id="PRO_5008001399" evidence="5">
    <location>
        <begin position="31"/>
        <end position="395"/>
    </location>
</feature>
<dbReference type="GO" id="GO:0015562">
    <property type="term" value="F:efflux transmembrane transporter activity"/>
    <property type="evidence" value="ECO:0007669"/>
    <property type="project" value="TreeGrafter"/>
</dbReference>
<keyword evidence="5" id="KW-0732">Signal</keyword>
<accession>A0A172TYW1</accession>
<dbReference type="KEGG" id="fla:SY85_18275"/>
<dbReference type="EMBL" id="CP011390">
    <property type="protein sequence ID" value="ANE52148.1"/>
    <property type="molecule type" value="Genomic_DNA"/>
</dbReference>
<dbReference type="InterPro" id="IPR058625">
    <property type="entry name" value="MdtA-like_BSH"/>
</dbReference>
<evidence type="ECO:0000259" key="7">
    <source>
        <dbReference type="Pfam" id="PF25967"/>
    </source>
</evidence>
<evidence type="ECO:0000313" key="8">
    <source>
        <dbReference type="EMBL" id="ANE52148.1"/>
    </source>
</evidence>
<evidence type="ECO:0000259" key="6">
    <source>
        <dbReference type="Pfam" id="PF25917"/>
    </source>
</evidence>
<organism evidence="8 9">
    <name type="scientific">Flavisolibacter tropicus</name>
    <dbReference type="NCBI Taxonomy" id="1492898"/>
    <lineage>
        <taxon>Bacteria</taxon>
        <taxon>Pseudomonadati</taxon>
        <taxon>Bacteroidota</taxon>
        <taxon>Chitinophagia</taxon>
        <taxon>Chitinophagales</taxon>
        <taxon>Chitinophagaceae</taxon>
        <taxon>Flavisolibacter</taxon>
    </lineage>
</organism>
<protein>
    <submittedName>
        <fullName evidence="8">Uncharacterized protein</fullName>
    </submittedName>
</protein>
<gene>
    <name evidence="8" type="ORF">SY85_18275</name>
</gene>
<comment type="similarity">
    <text evidence="2">Belongs to the membrane fusion protein (MFP) (TC 8.A.1) family.</text>
</comment>
<dbReference type="PANTHER" id="PTHR30469">
    <property type="entry name" value="MULTIDRUG RESISTANCE PROTEIN MDTA"/>
    <property type="match status" value="1"/>
</dbReference>
<evidence type="ECO:0000256" key="2">
    <source>
        <dbReference type="ARBA" id="ARBA00009477"/>
    </source>
</evidence>
<dbReference type="STRING" id="1492898.SY85_18275"/>
<dbReference type="InterPro" id="IPR058627">
    <property type="entry name" value="MdtA-like_C"/>
</dbReference>
<evidence type="ECO:0000256" key="5">
    <source>
        <dbReference type="SAM" id="SignalP"/>
    </source>
</evidence>
<dbReference type="PATRIC" id="fig|1492898.3.peg.3975"/>
<keyword evidence="3" id="KW-0813">Transport</keyword>
<evidence type="ECO:0000256" key="1">
    <source>
        <dbReference type="ARBA" id="ARBA00004196"/>
    </source>
</evidence>
<proteinExistence type="inferred from homology"/>
<dbReference type="Gene3D" id="2.40.50.100">
    <property type="match status" value="1"/>
</dbReference>
<dbReference type="RefSeq" id="WP_066406332.1">
    <property type="nucleotide sequence ID" value="NZ_CP011390.1"/>
</dbReference>
<keyword evidence="9" id="KW-1185">Reference proteome</keyword>
<dbReference type="AlphaFoldDB" id="A0A172TYW1"/>
<feature type="domain" description="Multidrug resistance protein MdtA-like C-terminal permuted SH3" evidence="7">
    <location>
        <begin position="320"/>
        <end position="383"/>
    </location>
</feature>